<sequence>MIIIKTDKEIEKMRRAGQRLARLLDELLPKIVKEGTSAEEIELYVLKYVDEVGGIPTFKGYAEYPYATNISVNEEVVHGFPLKEKIFKYGDLVSVDCGITLDGYVADSARTYIVGEVNEEERKLVEATKESLLIGAKQAIIGNRIGDIGHAVQEYIEGQGFSVIRDFVGHGVGRKLHEDPQVPNYGKIGKGPKIRKNMTLAIEPMVAMGDWQVKILDDGWTTITRDGSKAAHFEYTVAVTENGPEVLTSLEYNSL</sequence>
<dbReference type="GO" id="GO:0070006">
    <property type="term" value="F:metalloaminopeptidase activity"/>
    <property type="evidence" value="ECO:0007669"/>
    <property type="project" value="UniProtKB-UniRule"/>
</dbReference>
<evidence type="ECO:0000256" key="6">
    <source>
        <dbReference type="HAMAP-Rule" id="MF_01974"/>
    </source>
</evidence>
<evidence type="ECO:0000256" key="2">
    <source>
        <dbReference type="ARBA" id="ARBA00022438"/>
    </source>
</evidence>
<feature type="binding site" evidence="6">
    <location>
        <position position="234"/>
    </location>
    <ligand>
        <name>a divalent metal cation</name>
        <dbReference type="ChEBI" id="CHEBI:60240"/>
        <label>1</label>
    </ligand>
</feature>
<evidence type="ECO:0000259" key="8">
    <source>
        <dbReference type="Pfam" id="PF00557"/>
    </source>
</evidence>
<protein>
    <recommendedName>
        <fullName evidence="6 7">Methionine aminopeptidase</fullName>
        <shortName evidence="6">MAP</shortName>
        <shortName evidence="6">MetAP</shortName>
        <ecNumber evidence="6 7">3.4.11.18</ecNumber>
    </recommendedName>
    <alternativeName>
        <fullName evidence="6">Peptidase M</fullName>
    </alternativeName>
</protein>
<keyword evidence="2 6" id="KW-0031">Aminopeptidase</keyword>
<feature type="binding site" evidence="6">
    <location>
        <position position="78"/>
    </location>
    <ligand>
        <name>substrate</name>
    </ligand>
</feature>
<dbReference type="EMBL" id="QGGI01000012">
    <property type="protein sequence ID" value="PWJ90625.1"/>
    <property type="molecule type" value="Genomic_DNA"/>
</dbReference>
<dbReference type="InterPro" id="IPR000994">
    <property type="entry name" value="Pept_M24"/>
</dbReference>
<proteinExistence type="inferred from homology"/>
<feature type="binding site" evidence="6">
    <location>
        <position position="177"/>
    </location>
    <ligand>
        <name>substrate</name>
    </ligand>
</feature>
<name>A0AA45C650_9BACT</name>
<evidence type="ECO:0000256" key="4">
    <source>
        <dbReference type="ARBA" id="ARBA00022723"/>
    </source>
</evidence>
<evidence type="ECO:0000313" key="9">
    <source>
        <dbReference type="EMBL" id="PWJ90625.1"/>
    </source>
</evidence>
<feature type="binding site" evidence="6">
    <location>
        <position position="203"/>
    </location>
    <ligand>
        <name>a divalent metal cation</name>
        <dbReference type="ChEBI" id="CHEBI:60240"/>
        <label>2</label>
        <note>catalytic</note>
    </ligand>
</feature>
<feature type="binding site" evidence="6">
    <location>
        <position position="107"/>
    </location>
    <ligand>
        <name>a divalent metal cation</name>
        <dbReference type="ChEBI" id="CHEBI:60240"/>
        <label>2</label>
        <note>catalytic</note>
    </ligand>
</feature>
<comment type="cofactor">
    <cofactor evidence="6">
        <name>Co(2+)</name>
        <dbReference type="ChEBI" id="CHEBI:48828"/>
    </cofactor>
    <cofactor evidence="6">
        <name>Zn(2+)</name>
        <dbReference type="ChEBI" id="CHEBI:29105"/>
    </cofactor>
    <cofactor evidence="6">
        <name>Mn(2+)</name>
        <dbReference type="ChEBI" id="CHEBI:29035"/>
    </cofactor>
    <cofactor evidence="6">
        <name>Fe(2+)</name>
        <dbReference type="ChEBI" id="CHEBI:29033"/>
    </cofactor>
    <text evidence="6">Binds 2 divalent metal cations per subunit. Has a high-affinity and a low affinity metal-binding site. The true nature of the physiological cofactor is under debate. The enzyme is active with cobalt, zinc, manganese or divalent iron ions. Most likely, methionine aminopeptidases function as mononuclear Fe(2+)-metalloproteases under physiological conditions, and the catalytically relevant metal-binding site has been assigned to the histidine-containing high-affinity site.</text>
</comment>
<reference evidence="9 10" key="1">
    <citation type="submission" date="2018-05" db="EMBL/GenBank/DDBJ databases">
        <title>Genomic Encyclopedia of Type Strains, Phase IV (KMG-IV): sequencing the most valuable type-strain genomes for metagenomic binning, comparative biology and taxonomic classification.</title>
        <authorList>
            <person name="Goeker M."/>
        </authorList>
    </citation>
    <scope>NUCLEOTIDE SEQUENCE [LARGE SCALE GENOMIC DNA]</scope>
    <source>
        <strain evidence="9 10">DSM 24906</strain>
    </source>
</reference>
<dbReference type="EC" id="3.4.11.18" evidence="6 7"/>
<dbReference type="AlphaFoldDB" id="A0AA45C650"/>
<dbReference type="InterPro" id="IPR036005">
    <property type="entry name" value="Creatinase/aminopeptidase-like"/>
</dbReference>
<comment type="similarity">
    <text evidence="6">Belongs to the peptidase M24A family. Methionine aminopeptidase type 1 subfamily.</text>
</comment>
<organism evidence="9 10">
    <name type="scientific">Oceanotoga teriensis</name>
    <dbReference type="NCBI Taxonomy" id="515440"/>
    <lineage>
        <taxon>Bacteria</taxon>
        <taxon>Thermotogati</taxon>
        <taxon>Thermotogota</taxon>
        <taxon>Thermotogae</taxon>
        <taxon>Petrotogales</taxon>
        <taxon>Petrotogaceae</taxon>
        <taxon>Oceanotoga</taxon>
    </lineage>
</organism>
<dbReference type="Proteomes" id="UP000245921">
    <property type="component" value="Unassembled WGS sequence"/>
</dbReference>
<evidence type="ECO:0000256" key="3">
    <source>
        <dbReference type="ARBA" id="ARBA00022670"/>
    </source>
</evidence>
<dbReference type="Gene3D" id="3.90.230.10">
    <property type="entry name" value="Creatinase/methionine aminopeptidase superfamily"/>
    <property type="match status" value="1"/>
</dbReference>
<dbReference type="InterPro" id="IPR002467">
    <property type="entry name" value="Pept_M24A_MAP1"/>
</dbReference>
<comment type="function">
    <text evidence="1 6">Removes the N-terminal methionine from nascent proteins. The N-terminal methionine is often cleaved when the second residue in the primary sequence is small and uncharged (Met-Ala-, Cys, Gly, Pro, Ser, Thr, or Val). Requires deformylation of the N(alpha)-formylated initiator methionine before it can be hydrolyzed.</text>
</comment>
<dbReference type="RefSeq" id="WP_109605203.1">
    <property type="nucleotide sequence ID" value="NZ_JAMHJO010000001.1"/>
</dbReference>
<dbReference type="InterPro" id="IPR001714">
    <property type="entry name" value="Pept_M24_MAP"/>
</dbReference>
<feature type="binding site" evidence="6">
    <location>
        <position position="96"/>
    </location>
    <ligand>
        <name>a divalent metal cation</name>
        <dbReference type="ChEBI" id="CHEBI:60240"/>
        <label>1</label>
    </ligand>
</feature>
<keyword evidence="5 6" id="KW-0378">Hydrolase</keyword>
<evidence type="ECO:0000256" key="7">
    <source>
        <dbReference type="RuleBase" id="RU003653"/>
    </source>
</evidence>
<feature type="binding site" evidence="6">
    <location>
        <position position="234"/>
    </location>
    <ligand>
        <name>a divalent metal cation</name>
        <dbReference type="ChEBI" id="CHEBI:60240"/>
        <label>2</label>
        <note>catalytic</note>
    </ligand>
</feature>
<dbReference type="CDD" id="cd01086">
    <property type="entry name" value="MetAP1"/>
    <property type="match status" value="1"/>
</dbReference>
<dbReference type="PANTHER" id="PTHR43330">
    <property type="entry name" value="METHIONINE AMINOPEPTIDASE"/>
    <property type="match status" value="1"/>
</dbReference>
<keyword evidence="3 6" id="KW-0645">Protease</keyword>
<dbReference type="PANTHER" id="PTHR43330:SF27">
    <property type="entry name" value="METHIONINE AMINOPEPTIDASE"/>
    <property type="match status" value="1"/>
</dbReference>
<dbReference type="PROSITE" id="PS00680">
    <property type="entry name" value="MAP_1"/>
    <property type="match status" value="1"/>
</dbReference>
<feature type="binding site" evidence="6">
    <location>
        <position position="170"/>
    </location>
    <ligand>
        <name>a divalent metal cation</name>
        <dbReference type="ChEBI" id="CHEBI:60240"/>
        <label>2</label>
        <note>catalytic</note>
    </ligand>
</feature>
<dbReference type="GO" id="GO:0046872">
    <property type="term" value="F:metal ion binding"/>
    <property type="evidence" value="ECO:0007669"/>
    <property type="project" value="UniProtKB-UniRule"/>
</dbReference>
<evidence type="ECO:0000256" key="1">
    <source>
        <dbReference type="ARBA" id="ARBA00002521"/>
    </source>
</evidence>
<keyword evidence="10" id="KW-1185">Reference proteome</keyword>
<keyword evidence="4 6" id="KW-0479">Metal-binding</keyword>
<evidence type="ECO:0000256" key="5">
    <source>
        <dbReference type="ARBA" id="ARBA00022801"/>
    </source>
</evidence>
<feature type="domain" description="Peptidase M24" evidence="8">
    <location>
        <begin position="11"/>
        <end position="241"/>
    </location>
</feature>
<comment type="caution">
    <text evidence="9">The sequence shown here is derived from an EMBL/GenBank/DDBJ whole genome shotgun (WGS) entry which is preliminary data.</text>
</comment>
<dbReference type="GO" id="GO:0006508">
    <property type="term" value="P:proteolysis"/>
    <property type="evidence" value="ECO:0007669"/>
    <property type="project" value="UniProtKB-KW"/>
</dbReference>
<comment type="subunit">
    <text evidence="6">Monomer.</text>
</comment>
<feature type="binding site" evidence="6">
    <location>
        <position position="107"/>
    </location>
    <ligand>
        <name>a divalent metal cation</name>
        <dbReference type="ChEBI" id="CHEBI:60240"/>
        <label>1</label>
    </ligand>
</feature>
<dbReference type="Pfam" id="PF00557">
    <property type="entry name" value="Peptidase_M24"/>
    <property type="match status" value="1"/>
</dbReference>
<comment type="catalytic activity">
    <reaction evidence="6 7">
        <text>Release of N-terminal amino acids, preferentially methionine, from peptides and arylamides.</text>
        <dbReference type="EC" id="3.4.11.18"/>
    </reaction>
</comment>
<dbReference type="NCBIfam" id="TIGR00500">
    <property type="entry name" value="met_pdase_I"/>
    <property type="match status" value="1"/>
</dbReference>
<accession>A0AA45C650</accession>
<dbReference type="HAMAP" id="MF_01974">
    <property type="entry name" value="MetAP_1"/>
    <property type="match status" value="1"/>
</dbReference>
<dbReference type="SUPFAM" id="SSF55920">
    <property type="entry name" value="Creatinase/aminopeptidase"/>
    <property type="match status" value="1"/>
</dbReference>
<evidence type="ECO:0000313" key="10">
    <source>
        <dbReference type="Proteomes" id="UP000245921"/>
    </source>
</evidence>
<dbReference type="PRINTS" id="PR00599">
    <property type="entry name" value="MAPEPTIDASE"/>
</dbReference>
<dbReference type="GO" id="GO:0004239">
    <property type="term" value="F:initiator methionyl aminopeptidase activity"/>
    <property type="evidence" value="ECO:0007669"/>
    <property type="project" value="UniProtKB-UniRule"/>
</dbReference>
<gene>
    <name evidence="6" type="primary">map</name>
    <name evidence="9" type="ORF">C7380_11295</name>
</gene>
<dbReference type="GO" id="GO:0005829">
    <property type="term" value="C:cytosol"/>
    <property type="evidence" value="ECO:0007669"/>
    <property type="project" value="TreeGrafter"/>
</dbReference>